<feature type="chain" id="PRO_5041300103" description="Thaumatin-like protein" evidence="6">
    <location>
        <begin position="25"/>
        <end position="245"/>
    </location>
</feature>
<keyword evidence="4" id="KW-0568">Pathogenesis-related protein</keyword>
<gene>
    <name evidence="7" type="ORF">KI387_019496</name>
</gene>
<keyword evidence="2" id="KW-0611">Plant defense</keyword>
<dbReference type="Proteomes" id="UP000824469">
    <property type="component" value="Unassembled WGS sequence"/>
</dbReference>
<comment type="similarity">
    <text evidence="1">Belongs to the thaumatin family.</text>
</comment>
<organism evidence="7 8">
    <name type="scientific">Taxus chinensis</name>
    <name type="common">Chinese yew</name>
    <name type="synonym">Taxus wallichiana var. chinensis</name>
    <dbReference type="NCBI Taxonomy" id="29808"/>
    <lineage>
        <taxon>Eukaryota</taxon>
        <taxon>Viridiplantae</taxon>
        <taxon>Streptophyta</taxon>
        <taxon>Embryophyta</taxon>
        <taxon>Tracheophyta</taxon>
        <taxon>Spermatophyta</taxon>
        <taxon>Pinopsida</taxon>
        <taxon>Pinidae</taxon>
        <taxon>Conifers II</taxon>
        <taxon>Cupressales</taxon>
        <taxon>Taxaceae</taxon>
        <taxon>Taxus</taxon>
    </lineage>
</organism>
<dbReference type="Gene3D" id="2.60.110.10">
    <property type="entry name" value="Thaumatin"/>
    <property type="match status" value="1"/>
</dbReference>
<evidence type="ECO:0000256" key="4">
    <source>
        <dbReference type="ARBA" id="ARBA00023265"/>
    </source>
</evidence>
<dbReference type="Pfam" id="PF00314">
    <property type="entry name" value="Thaumatin"/>
    <property type="match status" value="1"/>
</dbReference>
<proteinExistence type="inferred from homology"/>
<feature type="disulfide bond" evidence="5">
    <location>
        <begin position="167"/>
        <end position="176"/>
    </location>
</feature>
<feature type="disulfide bond" evidence="5">
    <location>
        <begin position="140"/>
        <end position="215"/>
    </location>
</feature>
<feature type="signal peptide" evidence="6">
    <location>
        <begin position="1"/>
        <end position="24"/>
    </location>
</feature>
<dbReference type="PROSITE" id="PS00316">
    <property type="entry name" value="THAUMATIN_1"/>
    <property type="match status" value="1"/>
</dbReference>
<evidence type="ECO:0000256" key="5">
    <source>
        <dbReference type="PIRSR" id="PIRSR002703-1"/>
    </source>
</evidence>
<evidence type="ECO:0000256" key="1">
    <source>
        <dbReference type="ARBA" id="ARBA00010607"/>
    </source>
</evidence>
<feature type="disulfide bond" evidence="5">
    <location>
        <begin position="153"/>
        <end position="163"/>
    </location>
</feature>
<evidence type="ECO:0000313" key="7">
    <source>
        <dbReference type="EMBL" id="KAH9317727.1"/>
    </source>
</evidence>
<dbReference type="CDD" id="cd09218">
    <property type="entry name" value="TLP-PA"/>
    <property type="match status" value="1"/>
</dbReference>
<reference evidence="7 8" key="1">
    <citation type="journal article" date="2021" name="Nat. Plants">
        <title>The Taxus genome provides insights into paclitaxel biosynthesis.</title>
        <authorList>
            <person name="Xiong X."/>
            <person name="Gou J."/>
            <person name="Liao Q."/>
            <person name="Li Y."/>
            <person name="Zhou Q."/>
            <person name="Bi G."/>
            <person name="Li C."/>
            <person name="Du R."/>
            <person name="Wang X."/>
            <person name="Sun T."/>
            <person name="Guo L."/>
            <person name="Liang H."/>
            <person name="Lu P."/>
            <person name="Wu Y."/>
            <person name="Zhang Z."/>
            <person name="Ro D.K."/>
            <person name="Shang Y."/>
            <person name="Huang S."/>
            <person name="Yan J."/>
        </authorList>
    </citation>
    <scope>NUCLEOTIDE SEQUENCE [LARGE SCALE GENOMIC DNA]</scope>
    <source>
        <strain evidence="7">Ta-2019</strain>
    </source>
</reference>
<feature type="disulfide bond" evidence="5">
    <location>
        <begin position="33"/>
        <end position="226"/>
    </location>
</feature>
<evidence type="ECO:0000256" key="3">
    <source>
        <dbReference type="ARBA" id="ARBA00023157"/>
    </source>
</evidence>
<dbReference type="SMART" id="SM00205">
    <property type="entry name" value="THN"/>
    <property type="match status" value="1"/>
</dbReference>
<feature type="disulfide bond" evidence="5">
    <location>
        <begin position="145"/>
        <end position="198"/>
    </location>
</feature>
<sequence length="245" mass="26149">MARAMVVSAAIAMIMASIYAGAEGASFAIENQCPYTVWAAGIPFGGGRELRQGQSWQVDVPAGSQGRFWGRTGCSFDGSGRGGCKTGDCGGLLNCKGSGGVPSTLFEYALNQYQNMDFYDISLVDGFNLRMAVILSNSQCKRIACSSDINSKCPNELRVDGGCRSACAAFNTQRYCCTGPYLENCPPTQYSEFFKRECPQAYSYAKDDPTSTFTCPGGSNYKIVFCGAAISSNVANSTQPLYATV</sequence>
<dbReference type="InterPro" id="IPR037176">
    <property type="entry name" value="Osmotin/thaumatin-like_sf"/>
</dbReference>
<feature type="disulfide bond" evidence="5">
    <location>
        <begin position="89"/>
        <end position="95"/>
    </location>
</feature>
<dbReference type="EMBL" id="JAHRHJ020000004">
    <property type="protein sequence ID" value="KAH9317727.1"/>
    <property type="molecule type" value="Genomic_DNA"/>
</dbReference>
<dbReference type="AlphaFoldDB" id="A0AA38G7E4"/>
<dbReference type="InterPro" id="IPR017949">
    <property type="entry name" value="Thaumatin_CS"/>
</dbReference>
<dbReference type="SUPFAM" id="SSF49870">
    <property type="entry name" value="Osmotin, thaumatin-like protein"/>
    <property type="match status" value="1"/>
</dbReference>
<protein>
    <recommendedName>
        <fullName evidence="9">Thaumatin-like protein</fullName>
    </recommendedName>
</protein>
<dbReference type="PANTHER" id="PTHR31048">
    <property type="entry name" value="OS03G0233200 PROTEIN"/>
    <property type="match status" value="1"/>
</dbReference>
<evidence type="ECO:0000256" key="2">
    <source>
        <dbReference type="ARBA" id="ARBA00022821"/>
    </source>
</evidence>
<evidence type="ECO:0008006" key="9">
    <source>
        <dbReference type="Google" id="ProtNLM"/>
    </source>
</evidence>
<dbReference type="OMA" id="DHITMIL"/>
<dbReference type="PROSITE" id="PS51367">
    <property type="entry name" value="THAUMATIN_2"/>
    <property type="match status" value="1"/>
</dbReference>
<dbReference type="PIRSF" id="PIRSF002703">
    <property type="entry name" value="Thaumatin"/>
    <property type="match status" value="1"/>
</dbReference>
<evidence type="ECO:0000256" key="6">
    <source>
        <dbReference type="SAM" id="SignalP"/>
    </source>
</evidence>
<comment type="caution">
    <text evidence="7">The sequence shown here is derived from an EMBL/GenBank/DDBJ whole genome shotgun (WGS) entry which is preliminary data.</text>
</comment>
<dbReference type="GO" id="GO:0006952">
    <property type="term" value="P:defense response"/>
    <property type="evidence" value="ECO:0007669"/>
    <property type="project" value="UniProtKB-KW"/>
</dbReference>
<keyword evidence="6" id="KW-0732">Signal</keyword>
<keyword evidence="8" id="KW-1185">Reference proteome</keyword>
<dbReference type="InterPro" id="IPR001938">
    <property type="entry name" value="Thaumatin"/>
</dbReference>
<dbReference type="FunFam" id="2.60.110.10:FF:000003">
    <property type="entry name" value="Thaumatin I"/>
    <property type="match status" value="1"/>
</dbReference>
<dbReference type="PRINTS" id="PR00347">
    <property type="entry name" value="THAUMATIN"/>
</dbReference>
<feature type="disulfide bond" evidence="5">
    <location>
        <begin position="74"/>
        <end position="84"/>
    </location>
</feature>
<feature type="disulfide bond" evidence="5">
    <location>
        <begin position="177"/>
        <end position="185"/>
    </location>
</feature>
<name>A0AA38G7E4_TAXCH</name>
<keyword evidence="3 5" id="KW-1015">Disulfide bond</keyword>
<accession>A0AA38G7E4</accession>
<evidence type="ECO:0000313" key="8">
    <source>
        <dbReference type="Proteomes" id="UP000824469"/>
    </source>
</evidence>